<dbReference type="KEGG" id="lvs:LOKVESSMR4R_03417"/>
<accession>A0A1Y0EGZ5</accession>
<evidence type="ECO:0000313" key="2">
    <source>
        <dbReference type="Proteomes" id="UP000195273"/>
    </source>
</evidence>
<dbReference type="Pfam" id="PF12599">
    <property type="entry name" value="DUF3768"/>
    <property type="match status" value="1"/>
</dbReference>
<dbReference type="EMBL" id="CP021431">
    <property type="protein sequence ID" value="ARU02689.1"/>
    <property type="molecule type" value="Genomic_DNA"/>
</dbReference>
<sequence length="107" mass="12623">MKCKTTRIRDLNDRARQSFAECRVHLTPAVRDHDSLNQILCNVQHYSSFTTDNDSYNEHDFGSFAVEDDVVFWKWDYLDLDLQYHSPDPADPNVTCRVLTIMFVDEY</sequence>
<evidence type="ECO:0000313" key="1">
    <source>
        <dbReference type="EMBL" id="ARU02689.1"/>
    </source>
</evidence>
<dbReference type="RefSeq" id="WP_087211104.1">
    <property type="nucleotide sequence ID" value="NZ_CP021431.1"/>
</dbReference>
<organism evidence="1 2">
    <name type="scientific">Yoonia vestfoldensis</name>
    <dbReference type="NCBI Taxonomy" id="245188"/>
    <lineage>
        <taxon>Bacteria</taxon>
        <taxon>Pseudomonadati</taxon>
        <taxon>Pseudomonadota</taxon>
        <taxon>Alphaproteobacteria</taxon>
        <taxon>Rhodobacterales</taxon>
        <taxon>Paracoccaceae</taxon>
        <taxon>Yoonia</taxon>
    </lineage>
</organism>
<name>A0A1Y0EGZ5_9RHOB</name>
<reference evidence="1 2" key="1">
    <citation type="submission" date="2017-05" db="EMBL/GenBank/DDBJ databases">
        <title>Genome Sequence of Loktanella vestfoldensis Strain SMR4r Isolated from a Culture of the Diatom Skeletonema marinoi.</title>
        <authorList>
            <person name="Topel M."/>
            <person name="Pinder M.I.M."/>
            <person name="Johansson O.N."/>
            <person name="Kourtchenko O."/>
            <person name="Godhe A."/>
            <person name="Clarke A.K."/>
        </authorList>
    </citation>
    <scope>NUCLEOTIDE SEQUENCE [LARGE SCALE GENOMIC DNA]</scope>
    <source>
        <strain evidence="1 2">SMR4r</strain>
    </source>
</reference>
<dbReference type="AlphaFoldDB" id="A0A1Y0EGZ5"/>
<dbReference type="InterPro" id="IPR022243">
    <property type="entry name" value="DUF3768"/>
</dbReference>
<evidence type="ECO:0008006" key="3">
    <source>
        <dbReference type="Google" id="ProtNLM"/>
    </source>
</evidence>
<gene>
    <name evidence="1" type="ORF">LOKVESSMR4R_03417</name>
</gene>
<keyword evidence="2" id="KW-1185">Reference proteome</keyword>
<proteinExistence type="predicted"/>
<protein>
    <recommendedName>
        <fullName evidence="3">DUF3768 domain-containing protein</fullName>
    </recommendedName>
</protein>
<dbReference type="Proteomes" id="UP000195273">
    <property type="component" value="Chromosome"/>
</dbReference>
<dbReference type="OrthoDB" id="1495368at2"/>